<feature type="compositionally biased region" description="Basic and acidic residues" evidence="1">
    <location>
        <begin position="29"/>
        <end position="44"/>
    </location>
</feature>
<dbReference type="EMBL" id="JH688374">
    <property type="protein sequence ID" value="EJD33194.1"/>
    <property type="molecule type" value="Genomic_DNA"/>
</dbReference>
<feature type="compositionally biased region" description="Polar residues" evidence="1">
    <location>
        <begin position="132"/>
        <end position="142"/>
    </location>
</feature>
<feature type="region of interest" description="Disordered" evidence="1">
    <location>
        <begin position="1"/>
        <end position="216"/>
    </location>
</feature>
<dbReference type="AlphaFoldDB" id="J0CSE2"/>
<accession>J0CSE2</accession>
<organism evidence="2 3">
    <name type="scientific">Auricularia subglabra (strain TFB-10046 / SS5)</name>
    <name type="common">White-rot fungus</name>
    <name type="synonym">Auricularia delicata (strain TFB10046)</name>
    <dbReference type="NCBI Taxonomy" id="717982"/>
    <lineage>
        <taxon>Eukaryota</taxon>
        <taxon>Fungi</taxon>
        <taxon>Dikarya</taxon>
        <taxon>Basidiomycota</taxon>
        <taxon>Agaricomycotina</taxon>
        <taxon>Agaricomycetes</taxon>
        <taxon>Auriculariales</taxon>
        <taxon>Auriculariaceae</taxon>
        <taxon>Auricularia</taxon>
    </lineage>
</organism>
<feature type="non-terminal residue" evidence="2">
    <location>
        <position position="216"/>
    </location>
</feature>
<protein>
    <submittedName>
        <fullName evidence="2">Uncharacterized protein</fullName>
    </submittedName>
</protein>
<keyword evidence="3" id="KW-1185">Reference proteome</keyword>
<reference evidence="3" key="1">
    <citation type="journal article" date="2012" name="Science">
        <title>The Paleozoic origin of enzymatic lignin decomposition reconstructed from 31 fungal genomes.</title>
        <authorList>
            <person name="Floudas D."/>
            <person name="Binder M."/>
            <person name="Riley R."/>
            <person name="Barry K."/>
            <person name="Blanchette R.A."/>
            <person name="Henrissat B."/>
            <person name="Martinez A.T."/>
            <person name="Otillar R."/>
            <person name="Spatafora J.W."/>
            <person name="Yadav J.S."/>
            <person name="Aerts A."/>
            <person name="Benoit I."/>
            <person name="Boyd A."/>
            <person name="Carlson A."/>
            <person name="Copeland A."/>
            <person name="Coutinho P.M."/>
            <person name="de Vries R.P."/>
            <person name="Ferreira P."/>
            <person name="Findley K."/>
            <person name="Foster B."/>
            <person name="Gaskell J."/>
            <person name="Glotzer D."/>
            <person name="Gorecki P."/>
            <person name="Heitman J."/>
            <person name="Hesse C."/>
            <person name="Hori C."/>
            <person name="Igarashi K."/>
            <person name="Jurgens J.A."/>
            <person name="Kallen N."/>
            <person name="Kersten P."/>
            <person name="Kohler A."/>
            <person name="Kuees U."/>
            <person name="Kumar T.K.A."/>
            <person name="Kuo A."/>
            <person name="LaButti K."/>
            <person name="Larrondo L.F."/>
            <person name="Lindquist E."/>
            <person name="Ling A."/>
            <person name="Lombard V."/>
            <person name="Lucas S."/>
            <person name="Lundell T."/>
            <person name="Martin R."/>
            <person name="McLaughlin D.J."/>
            <person name="Morgenstern I."/>
            <person name="Morin E."/>
            <person name="Murat C."/>
            <person name="Nagy L.G."/>
            <person name="Nolan M."/>
            <person name="Ohm R.A."/>
            <person name="Patyshakuliyeva A."/>
            <person name="Rokas A."/>
            <person name="Ruiz-Duenas F.J."/>
            <person name="Sabat G."/>
            <person name="Salamov A."/>
            <person name="Samejima M."/>
            <person name="Schmutz J."/>
            <person name="Slot J.C."/>
            <person name="St John F."/>
            <person name="Stenlid J."/>
            <person name="Sun H."/>
            <person name="Sun S."/>
            <person name="Syed K."/>
            <person name="Tsang A."/>
            <person name="Wiebenga A."/>
            <person name="Young D."/>
            <person name="Pisabarro A."/>
            <person name="Eastwood D.C."/>
            <person name="Martin F."/>
            <person name="Cullen D."/>
            <person name="Grigoriev I.V."/>
            <person name="Hibbett D.S."/>
        </authorList>
    </citation>
    <scope>NUCLEOTIDE SEQUENCE [LARGE SCALE GENOMIC DNA]</scope>
    <source>
        <strain evidence="3">TFB10046</strain>
    </source>
</reference>
<feature type="compositionally biased region" description="Polar residues" evidence="1">
    <location>
        <begin position="195"/>
        <end position="208"/>
    </location>
</feature>
<proteinExistence type="predicted"/>
<name>J0CSE2_AURST</name>
<dbReference type="InParanoid" id="J0CSE2"/>
<gene>
    <name evidence="2" type="ORF">AURDEDRAFT_177722</name>
</gene>
<dbReference type="KEGG" id="adl:AURDEDRAFT_177722"/>
<sequence length="216" mass="23637">MPARPRTPEDEEGLIIPWSPSPSPSPDRTPAKLEKKGRRPRESVESSVTLLADQSYLKPQSGPAPPVAHTSSTEGDEKRLKLIEEALDEPAPPSRPARGTKRASDTSLHDGNVQLPHAPLVGEPKPKKSRRTNPFAQQQQGSPPVPAALPVPRPTRARPRTPEDEEELIIPWPPSPDRTPARLEKKGRRPRESVESSVTLLANQSYLKPQSGPVPP</sequence>
<evidence type="ECO:0000313" key="3">
    <source>
        <dbReference type="Proteomes" id="UP000006514"/>
    </source>
</evidence>
<feature type="compositionally biased region" description="Basic and acidic residues" evidence="1">
    <location>
        <begin position="75"/>
        <end position="84"/>
    </location>
</feature>
<evidence type="ECO:0000313" key="2">
    <source>
        <dbReference type="EMBL" id="EJD33194.1"/>
    </source>
</evidence>
<feature type="compositionally biased region" description="Basic and acidic residues" evidence="1">
    <location>
        <begin position="179"/>
        <end position="194"/>
    </location>
</feature>
<feature type="compositionally biased region" description="Pro residues" evidence="1">
    <location>
        <begin position="143"/>
        <end position="153"/>
    </location>
</feature>
<dbReference type="Proteomes" id="UP000006514">
    <property type="component" value="Unassembled WGS sequence"/>
</dbReference>
<evidence type="ECO:0000256" key="1">
    <source>
        <dbReference type="SAM" id="MobiDB-lite"/>
    </source>
</evidence>